<accession>A0A7S3ZG87</accession>
<dbReference type="Pfam" id="PF13326">
    <property type="entry name" value="PSII_Pbs27"/>
    <property type="match status" value="1"/>
</dbReference>
<dbReference type="GO" id="GO:0010206">
    <property type="term" value="P:photosystem II repair"/>
    <property type="evidence" value="ECO:0007669"/>
    <property type="project" value="InterPro"/>
</dbReference>
<gene>
    <name evidence="1" type="ORF">LGLO00237_LOCUS33801</name>
</gene>
<dbReference type="InterPro" id="IPR025585">
    <property type="entry name" value="PSII_Psb27"/>
</dbReference>
<reference evidence="1" key="1">
    <citation type="submission" date="2021-01" db="EMBL/GenBank/DDBJ databases">
        <authorList>
            <person name="Corre E."/>
            <person name="Pelletier E."/>
            <person name="Niang G."/>
            <person name="Scheremetjew M."/>
            <person name="Finn R."/>
            <person name="Kale V."/>
            <person name="Holt S."/>
            <person name="Cochrane G."/>
            <person name="Meng A."/>
            <person name="Brown T."/>
            <person name="Cohen L."/>
        </authorList>
    </citation>
    <scope>NUCLEOTIDE SEQUENCE</scope>
    <source>
        <strain evidence="1">CCCM811</strain>
    </source>
</reference>
<dbReference type="AlphaFoldDB" id="A0A7S3ZG87"/>
<name>A0A7S3ZG87_9EUKA</name>
<dbReference type="GO" id="GO:0009523">
    <property type="term" value="C:photosystem II"/>
    <property type="evidence" value="ECO:0007669"/>
    <property type="project" value="InterPro"/>
</dbReference>
<sequence>MPAGPKFRRFAAAAEWREGAQGSSMGRVTRRSLMSGGVVLAETLRQRIAAARVDPRQVYEETTVPIEQDLRRFLGDELSARDRAELKKKIKKEGSEWVAKYAKGGAVKGSESAKSYYIAIDAVIGFIQSDSPKPTKKFSNKVISKLDEGRSLLEIGK</sequence>
<evidence type="ECO:0000313" key="1">
    <source>
        <dbReference type="EMBL" id="CAE0682013.1"/>
    </source>
</evidence>
<proteinExistence type="predicted"/>
<organism evidence="1">
    <name type="scientific">Lotharella globosa</name>
    <dbReference type="NCBI Taxonomy" id="91324"/>
    <lineage>
        <taxon>Eukaryota</taxon>
        <taxon>Sar</taxon>
        <taxon>Rhizaria</taxon>
        <taxon>Cercozoa</taxon>
        <taxon>Chlorarachniophyceae</taxon>
        <taxon>Lotharella</taxon>
    </lineage>
</organism>
<protein>
    <submittedName>
        <fullName evidence="1">Uncharacterized protein</fullName>
    </submittedName>
</protein>
<dbReference type="EMBL" id="HBIV01048686">
    <property type="protein sequence ID" value="CAE0682013.1"/>
    <property type="molecule type" value="Transcribed_RNA"/>
</dbReference>
<dbReference type="Gene3D" id="1.20.58.810">
    <property type="entry name" value="Photosystem II Pbs27"/>
    <property type="match status" value="1"/>
</dbReference>
<dbReference type="InterPro" id="IPR038450">
    <property type="entry name" value="PSII_Psb27_sf"/>
</dbReference>
<dbReference type="GO" id="GO:0010207">
    <property type="term" value="P:photosystem II assembly"/>
    <property type="evidence" value="ECO:0007669"/>
    <property type="project" value="InterPro"/>
</dbReference>